<name>A0A1M6JB42_9BACT</name>
<gene>
    <name evidence="1" type="ORF">SAMN05444280_11969</name>
</gene>
<dbReference type="AlphaFoldDB" id="A0A1M6JB42"/>
<dbReference type="STRING" id="1168035.SAMN05444280_11969"/>
<organism evidence="1 2">
    <name type="scientific">Tangfeifania diversioriginum</name>
    <dbReference type="NCBI Taxonomy" id="1168035"/>
    <lineage>
        <taxon>Bacteria</taxon>
        <taxon>Pseudomonadati</taxon>
        <taxon>Bacteroidota</taxon>
        <taxon>Bacteroidia</taxon>
        <taxon>Marinilabiliales</taxon>
        <taxon>Prolixibacteraceae</taxon>
        <taxon>Tangfeifania</taxon>
    </lineage>
</organism>
<dbReference type="EMBL" id="FQZE01000019">
    <property type="protein sequence ID" value="SHJ43874.1"/>
    <property type="molecule type" value="Genomic_DNA"/>
</dbReference>
<dbReference type="Proteomes" id="UP000184050">
    <property type="component" value="Unassembled WGS sequence"/>
</dbReference>
<sequence>MKITLIAGERPNFMKIALIIYAIKPAQTEITTL</sequence>
<reference evidence="1 2" key="1">
    <citation type="submission" date="2016-11" db="EMBL/GenBank/DDBJ databases">
        <authorList>
            <person name="Jaros S."/>
            <person name="Januszkiewicz K."/>
            <person name="Wedrychowicz H."/>
        </authorList>
    </citation>
    <scope>NUCLEOTIDE SEQUENCE [LARGE SCALE GENOMIC DNA]</scope>
    <source>
        <strain evidence="1 2">DSM 27063</strain>
    </source>
</reference>
<protein>
    <submittedName>
        <fullName evidence="1">Uncharacterized protein</fullName>
    </submittedName>
</protein>
<keyword evidence="2" id="KW-1185">Reference proteome</keyword>
<evidence type="ECO:0000313" key="1">
    <source>
        <dbReference type="EMBL" id="SHJ43874.1"/>
    </source>
</evidence>
<accession>A0A1M6JB42</accession>
<evidence type="ECO:0000313" key="2">
    <source>
        <dbReference type="Proteomes" id="UP000184050"/>
    </source>
</evidence>
<proteinExistence type="predicted"/>